<reference evidence="2" key="1">
    <citation type="submission" date="2020-11" db="EMBL/GenBank/DDBJ databases">
        <title>Chlorella ohadii genome sequencing and assembly.</title>
        <authorList>
            <person name="Murik O."/>
            <person name="Treves H."/>
            <person name="Kedem I."/>
            <person name="Shotland Y."/>
            <person name="Kaplan A."/>
        </authorList>
    </citation>
    <scope>NUCLEOTIDE SEQUENCE</scope>
    <source>
        <strain evidence="2">1</strain>
    </source>
</reference>
<dbReference type="SUPFAM" id="SSF53474">
    <property type="entry name" value="alpha/beta-Hydrolases"/>
    <property type="match status" value="1"/>
</dbReference>
<organism evidence="2 3">
    <name type="scientific">Chlorella ohadii</name>
    <dbReference type="NCBI Taxonomy" id="2649997"/>
    <lineage>
        <taxon>Eukaryota</taxon>
        <taxon>Viridiplantae</taxon>
        <taxon>Chlorophyta</taxon>
        <taxon>core chlorophytes</taxon>
        <taxon>Trebouxiophyceae</taxon>
        <taxon>Chlorellales</taxon>
        <taxon>Chlorellaceae</taxon>
        <taxon>Chlorella clade</taxon>
        <taxon>Chlorella</taxon>
    </lineage>
</organism>
<dbReference type="Proteomes" id="UP001205105">
    <property type="component" value="Unassembled WGS sequence"/>
</dbReference>
<dbReference type="AlphaFoldDB" id="A0AAD5DQM8"/>
<evidence type="ECO:0000313" key="2">
    <source>
        <dbReference type="EMBL" id="KAI7840669.1"/>
    </source>
</evidence>
<gene>
    <name evidence="2" type="ORF">COHA_005591</name>
</gene>
<keyword evidence="3" id="KW-1185">Reference proteome</keyword>
<proteinExistence type="predicted"/>
<dbReference type="InterPro" id="IPR050471">
    <property type="entry name" value="AB_hydrolase"/>
</dbReference>
<dbReference type="InterPro" id="IPR029058">
    <property type="entry name" value="AB_hydrolase_fold"/>
</dbReference>
<evidence type="ECO:0000259" key="1">
    <source>
        <dbReference type="Pfam" id="PF12697"/>
    </source>
</evidence>
<dbReference type="Gene3D" id="3.40.50.1820">
    <property type="entry name" value="alpha/beta hydrolase"/>
    <property type="match status" value="1"/>
</dbReference>
<sequence>MPTIVSFLGPARSVKVASGINFNFHLFGNTKANKPPLVMIMGLGTTQYGWSLEALQELAKTRQVLIFDNALTGFSVDTLAGKRDLMLTIPFMAKTTVELIQALKFPRKPDVLGLSMGGMVAQMIAVNHPDAVRAVVSVASSYGSRAAPQPAGGIDAMLQVLISEQGGSDPSLMFPLGVADPALCTFLHDAFSLYFASIPGYNNISSAGYGAGTIIPSPLAAVVTPQAKAKQAAAISQFFKGQGTLARLAATKHPLMWMGGVKDKIIPILTETKAHLATPGSWLVSIPDAGHAVPYQHPQQWAKSVVRFLDHALPD</sequence>
<accession>A0AAD5DQM8</accession>
<name>A0AAD5DQM8_9CHLO</name>
<dbReference type="PANTHER" id="PTHR43433:SF5">
    <property type="entry name" value="AB HYDROLASE-1 DOMAIN-CONTAINING PROTEIN"/>
    <property type="match status" value="1"/>
</dbReference>
<feature type="domain" description="AB hydrolase-1" evidence="1">
    <location>
        <begin position="42"/>
        <end position="302"/>
    </location>
</feature>
<protein>
    <recommendedName>
        <fullName evidence="1">AB hydrolase-1 domain-containing protein</fullName>
    </recommendedName>
</protein>
<dbReference type="PANTHER" id="PTHR43433">
    <property type="entry name" value="HYDROLASE, ALPHA/BETA FOLD FAMILY PROTEIN"/>
    <property type="match status" value="1"/>
</dbReference>
<comment type="caution">
    <text evidence="2">The sequence shown here is derived from an EMBL/GenBank/DDBJ whole genome shotgun (WGS) entry which is preliminary data.</text>
</comment>
<dbReference type="InterPro" id="IPR000073">
    <property type="entry name" value="AB_hydrolase_1"/>
</dbReference>
<evidence type="ECO:0000313" key="3">
    <source>
        <dbReference type="Proteomes" id="UP001205105"/>
    </source>
</evidence>
<dbReference type="EMBL" id="JADXDR010000076">
    <property type="protein sequence ID" value="KAI7840669.1"/>
    <property type="molecule type" value="Genomic_DNA"/>
</dbReference>
<dbReference type="Pfam" id="PF12697">
    <property type="entry name" value="Abhydrolase_6"/>
    <property type="match status" value="1"/>
</dbReference>